<gene>
    <name evidence="2" type="ORF">GPM918_LOCUS9091</name>
    <name evidence="3" type="ORF">SRO942_LOCUS9092</name>
</gene>
<evidence type="ECO:0000313" key="4">
    <source>
        <dbReference type="Proteomes" id="UP000663829"/>
    </source>
</evidence>
<sequence>MAQAYFFIFDFYYMRGSNDEQDLLPEAIIFFYPSQQKDQRLLECGELVGLAQFFKHDLFSSVPKTFNFRKTIVTHQHYGRISGAELINVPYQHDLLKGASLVRFHVLQSLNLFSSTQTIDITDTISTVAISSSTEDTTSILSGISNLDNDFVTYDKRRPLENLSESYEDTGFDTDPLESIDFIDDSLSSSSMSSDNQELSMMSKCQSLPLISGVTQSQAQNIPYSSSSRQAYSVSTENEYENEEFYRRSIDQSSDHPFEQWPNQTTQKGYSDESDQKEPSRSRASTIEDICQDDEGEGEGELVQTLTSTPPSANKNFSIRLTEVDPHNNVDKEPVIGREKRRLPSSTAKSFLGSVKDEQHHQRISWTDIPELNIEQGRDEVVLYIQKNSHMYFVGLIQKEKCYEKEACNGKKKEKCDKKQFIEKLWGIVLQTLSELETEIQLKPASVDVSADRTMDNDGSIAEEFTRIALDGRFALNNRKDRKAVALMRGDNSVFVERRLPDRTSFTFHKVNSK</sequence>
<dbReference type="Proteomes" id="UP000681722">
    <property type="component" value="Unassembled WGS sequence"/>
</dbReference>
<reference evidence="2" key="1">
    <citation type="submission" date="2021-02" db="EMBL/GenBank/DDBJ databases">
        <authorList>
            <person name="Nowell W R."/>
        </authorList>
    </citation>
    <scope>NUCLEOTIDE SEQUENCE</scope>
</reference>
<dbReference type="EMBL" id="CAJNOQ010001653">
    <property type="protein sequence ID" value="CAF0909894.1"/>
    <property type="molecule type" value="Genomic_DNA"/>
</dbReference>
<dbReference type="AlphaFoldDB" id="A0A814AAE0"/>
<evidence type="ECO:0008006" key="5">
    <source>
        <dbReference type="Google" id="ProtNLM"/>
    </source>
</evidence>
<evidence type="ECO:0000313" key="2">
    <source>
        <dbReference type="EMBL" id="CAF0909894.1"/>
    </source>
</evidence>
<dbReference type="Proteomes" id="UP000663829">
    <property type="component" value="Unassembled WGS sequence"/>
</dbReference>
<evidence type="ECO:0000256" key="1">
    <source>
        <dbReference type="SAM" id="MobiDB-lite"/>
    </source>
</evidence>
<feature type="compositionally biased region" description="Basic and acidic residues" evidence="1">
    <location>
        <begin position="270"/>
        <end position="281"/>
    </location>
</feature>
<dbReference type="OrthoDB" id="10009417at2759"/>
<feature type="compositionally biased region" description="Acidic residues" evidence="1">
    <location>
        <begin position="290"/>
        <end position="300"/>
    </location>
</feature>
<keyword evidence="4" id="KW-1185">Reference proteome</keyword>
<protein>
    <recommendedName>
        <fullName evidence="5">CCZ1/INTU/HSP4 first Longin domain-containing protein</fullName>
    </recommendedName>
</protein>
<comment type="caution">
    <text evidence="2">The sequence shown here is derived from an EMBL/GenBank/DDBJ whole genome shotgun (WGS) entry which is preliminary data.</text>
</comment>
<accession>A0A814AAE0</accession>
<feature type="compositionally biased region" description="Polar residues" evidence="1">
    <location>
        <begin position="304"/>
        <end position="314"/>
    </location>
</feature>
<proteinExistence type="predicted"/>
<dbReference type="EMBL" id="CAJOBC010001653">
    <property type="protein sequence ID" value="CAF3691178.1"/>
    <property type="molecule type" value="Genomic_DNA"/>
</dbReference>
<feature type="region of interest" description="Disordered" evidence="1">
    <location>
        <begin position="252"/>
        <end position="314"/>
    </location>
</feature>
<organism evidence="2 4">
    <name type="scientific">Didymodactylos carnosus</name>
    <dbReference type="NCBI Taxonomy" id="1234261"/>
    <lineage>
        <taxon>Eukaryota</taxon>
        <taxon>Metazoa</taxon>
        <taxon>Spiralia</taxon>
        <taxon>Gnathifera</taxon>
        <taxon>Rotifera</taxon>
        <taxon>Eurotatoria</taxon>
        <taxon>Bdelloidea</taxon>
        <taxon>Philodinida</taxon>
        <taxon>Philodinidae</taxon>
        <taxon>Didymodactylos</taxon>
    </lineage>
</organism>
<name>A0A814AAE0_9BILA</name>
<evidence type="ECO:0000313" key="3">
    <source>
        <dbReference type="EMBL" id="CAF3691178.1"/>
    </source>
</evidence>